<reference evidence="3 4" key="1">
    <citation type="journal article" date="2016" name="Genome Announc.">
        <title>Draft Genome Sequence of Planomonospora sphaerica JCM9374, a Rare Actinomycete.</title>
        <authorList>
            <person name="Dohra H."/>
            <person name="Suzuki T."/>
            <person name="Inoue Y."/>
            <person name="Kodani S."/>
        </authorList>
    </citation>
    <scope>NUCLEOTIDE SEQUENCE [LARGE SCALE GENOMIC DNA]</scope>
    <source>
        <strain evidence="3 4">JCM 9374</strain>
    </source>
</reference>
<sequence>MSRGTFEEGAEAAFRQRIGTATPHRLDGSEITTSAEAMTAIAEALSFPDTFGNNLDALYDCLTDLSWLPPGEHALVWTKTAVLRDADRPAYDAIRTALSEAVTDDTPEKAFLSVFLLTD</sequence>
<dbReference type="AlphaFoldDB" id="A0A171DE10"/>
<accession>A0A171DE10</accession>
<dbReference type="Proteomes" id="UP000077701">
    <property type="component" value="Unassembled WGS sequence"/>
</dbReference>
<reference evidence="4" key="2">
    <citation type="submission" date="2016-04" db="EMBL/GenBank/DDBJ databases">
        <title>Planomonospora sphaerica JCM9374 whole genome shotgun sequence.</title>
        <authorList>
            <person name="Suzuki T."/>
            <person name="Dohra H."/>
            <person name="Kodani S."/>
        </authorList>
    </citation>
    <scope>NUCLEOTIDE SEQUENCE [LARGE SCALE GENOMIC DNA]</scope>
    <source>
        <strain evidence="4">JCM 9374</strain>
    </source>
</reference>
<evidence type="ECO:0000256" key="1">
    <source>
        <dbReference type="ARBA" id="ARBA00006845"/>
    </source>
</evidence>
<dbReference type="Pfam" id="PF01337">
    <property type="entry name" value="Barstar"/>
    <property type="match status" value="1"/>
</dbReference>
<dbReference type="SUPFAM" id="SSF52038">
    <property type="entry name" value="Barstar-related"/>
    <property type="match status" value="1"/>
</dbReference>
<keyword evidence="4" id="KW-1185">Reference proteome</keyword>
<evidence type="ECO:0000313" key="4">
    <source>
        <dbReference type="Proteomes" id="UP000077701"/>
    </source>
</evidence>
<dbReference type="InterPro" id="IPR035905">
    <property type="entry name" value="Barstar-like_sf"/>
</dbReference>
<dbReference type="STRING" id="161355.PS9374_03764"/>
<evidence type="ECO:0000313" key="3">
    <source>
        <dbReference type="EMBL" id="GAT68103.1"/>
    </source>
</evidence>
<evidence type="ECO:0000259" key="2">
    <source>
        <dbReference type="Pfam" id="PF01337"/>
    </source>
</evidence>
<organism evidence="3 4">
    <name type="scientific">Planomonospora sphaerica</name>
    <dbReference type="NCBI Taxonomy" id="161355"/>
    <lineage>
        <taxon>Bacteria</taxon>
        <taxon>Bacillati</taxon>
        <taxon>Actinomycetota</taxon>
        <taxon>Actinomycetes</taxon>
        <taxon>Streptosporangiales</taxon>
        <taxon>Streptosporangiaceae</taxon>
        <taxon>Planomonospora</taxon>
    </lineage>
</organism>
<proteinExistence type="inferred from homology"/>
<comment type="caution">
    <text evidence="3">The sequence shown here is derived from an EMBL/GenBank/DDBJ whole genome shotgun (WGS) entry which is preliminary data.</text>
</comment>
<dbReference type="EMBL" id="BDCX01000008">
    <property type="protein sequence ID" value="GAT68103.1"/>
    <property type="molecule type" value="Genomic_DNA"/>
</dbReference>
<feature type="domain" description="Barstar (barnase inhibitor)" evidence="2">
    <location>
        <begin position="24"/>
        <end position="107"/>
    </location>
</feature>
<dbReference type="InterPro" id="IPR000468">
    <property type="entry name" value="Barstar"/>
</dbReference>
<comment type="similarity">
    <text evidence="1">Belongs to the barstar family.</text>
</comment>
<name>A0A171DE10_9ACTN</name>
<dbReference type="Gene3D" id="3.30.370.10">
    <property type="entry name" value="Barstar-like"/>
    <property type="match status" value="1"/>
</dbReference>
<protein>
    <submittedName>
        <fullName evidence="3">Barnase inhibitor</fullName>
    </submittedName>
</protein>
<gene>
    <name evidence="3" type="ORF">PS9374_03764</name>
</gene>